<dbReference type="EMBL" id="JACKWZ010000256">
    <property type="protein sequence ID" value="KAF9410600.1"/>
    <property type="molecule type" value="Genomic_DNA"/>
</dbReference>
<dbReference type="AlphaFoldDB" id="A0A835G7H1"/>
<keyword evidence="1" id="KW-0472">Membrane</keyword>
<reference evidence="2" key="1">
    <citation type="submission" date="2020-08" db="EMBL/GenBank/DDBJ databases">
        <title>Spodoptera exigua strain:BAW_Kor-Di-RS1 Genome sequencing and assembly.</title>
        <authorList>
            <person name="Kim J."/>
            <person name="Nam H.Y."/>
            <person name="Kwon M."/>
            <person name="Choi J.H."/>
            <person name="Cho S.R."/>
            <person name="Kim G.-H."/>
        </authorList>
    </citation>
    <scope>NUCLEOTIDE SEQUENCE</scope>
    <source>
        <strain evidence="2">BAW_Kor-Di-RS1</strain>
        <tissue evidence="2">Whole-body</tissue>
    </source>
</reference>
<keyword evidence="1" id="KW-0812">Transmembrane</keyword>
<comment type="caution">
    <text evidence="2">The sequence shown here is derived from an EMBL/GenBank/DDBJ whole genome shotgun (WGS) entry which is preliminary data.</text>
</comment>
<name>A0A835G7H1_SPOEX</name>
<proteinExistence type="predicted"/>
<sequence>LICLLKDKVDLFNVELLRSSTKEYRNKKYYCQKLFNVYVDILYCCAICNNVFKTAILFQAVDMLYHNLVGIQILINVCAWLKYNSLPGIAYAVILYAIIWIVKSLTLQITLTLQCEKFYIATEQVNDSCGIILNTRCSVNEKILCKNIKRHHKASFEKINACRLFNVDASLSFSLISTFTNYTFVLLQFAFL</sequence>
<keyword evidence="1" id="KW-1133">Transmembrane helix</keyword>
<evidence type="ECO:0000313" key="2">
    <source>
        <dbReference type="EMBL" id="KAF9410600.1"/>
    </source>
</evidence>
<dbReference type="Proteomes" id="UP000648187">
    <property type="component" value="Unassembled WGS sequence"/>
</dbReference>
<feature type="non-terminal residue" evidence="2">
    <location>
        <position position="1"/>
    </location>
</feature>
<evidence type="ECO:0008006" key="4">
    <source>
        <dbReference type="Google" id="ProtNLM"/>
    </source>
</evidence>
<keyword evidence="3" id="KW-1185">Reference proteome</keyword>
<protein>
    <recommendedName>
        <fullName evidence="4">Gustatory receptor</fullName>
    </recommendedName>
</protein>
<organism evidence="2 3">
    <name type="scientific">Spodoptera exigua</name>
    <name type="common">Beet armyworm</name>
    <name type="synonym">Noctua fulgens</name>
    <dbReference type="NCBI Taxonomy" id="7107"/>
    <lineage>
        <taxon>Eukaryota</taxon>
        <taxon>Metazoa</taxon>
        <taxon>Ecdysozoa</taxon>
        <taxon>Arthropoda</taxon>
        <taxon>Hexapoda</taxon>
        <taxon>Insecta</taxon>
        <taxon>Pterygota</taxon>
        <taxon>Neoptera</taxon>
        <taxon>Endopterygota</taxon>
        <taxon>Lepidoptera</taxon>
        <taxon>Glossata</taxon>
        <taxon>Ditrysia</taxon>
        <taxon>Noctuoidea</taxon>
        <taxon>Noctuidae</taxon>
        <taxon>Amphipyrinae</taxon>
        <taxon>Spodoptera</taxon>
    </lineage>
</organism>
<feature type="transmembrane region" description="Helical" evidence="1">
    <location>
        <begin position="89"/>
        <end position="111"/>
    </location>
</feature>
<accession>A0A835G7H1</accession>
<feature type="transmembrane region" description="Helical" evidence="1">
    <location>
        <begin position="34"/>
        <end position="52"/>
    </location>
</feature>
<gene>
    <name evidence="2" type="ORF">HW555_010367</name>
</gene>
<evidence type="ECO:0000313" key="3">
    <source>
        <dbReference type="Proteomes" id="UP000648187"/>
    </source>
</evidence>
<evidence type="ECO:0000256" key="1">
    <source>
        <dbReference type="SAM" id="Phobius"/>
    </source>
</evidence>